<sequence>MSWPLNYDPTSQSISFEALPKQASRDLSLEDRTIEKDKWSSVSLPASPAAIITTMEKDLVIGNIDHGTSEAKSSTPTERPRSPQSSVEEKPAPIRAYPCPRQAHFSFRLPNKEISSFLKRLLHPKDNILKPAIKLATQVFCLKQNKIEQPEKQPSDVEKVLSKKDVKEWRAMRGYKSLFGQKWVQSVAKAVGKGREEEKDRNAVAL</sequence>
<dbReference type="Proteomes" id="UP001166286">
    <property type="component" value="Unassembled WGS sequence"/>
</dbReference>
<evidence type="ECO:0000313" key="2">
    <source>
        <dbReference type="EMBL" id="KAK0514436.1"/>
    </source>
</evidence>
<protein>
    <submittedName>
        <fullName evidence="2">Uncharacterized protein</fullName>
    </submittedName>
</protein>
<evidence type="ECO:0000256" key="1">
    <source>
        <dbReference type="SAM" id="MobiDB-lite"/>
    </source>
</evidence>
<feature type="region of interest" description="Disordered" evidence="1">
    <location>
        <begin position="66"/>
        <end position="93"/>
    </location>
</feature>
<proteinExistence type="predicted"/>
<dbReference type="EMBL" id="JAFEKC020000005">
    <property type="protein sequence ID" value="KAK0514436.1"/>
    <property type="molecule type" value="Genomic_DNA"/>
</dbReference>
<comment type="caution">
    <text evidence="2">The sequence shown here is derived from an EMBL/GenBank/DDBJ whole genome shotgun (WGS) entry which is preliminary data.</text>
</comment>
<organism evidence="2 3">
    <name type="scientific">Cladonia borealis</name>
    <dbReference type="NCBI Taxonomy" id="184061"/>
    <lineage>
        <taxon>Eukaryota</taxon>
        <taxon>Fungi</taxon>
        <taxon>Dikarya</taxon>
        <taxon>Ascomycota</taxon>
        <taxon>Pezizomycotina</taxon>
        <taxon>Lecanoromycetes</taxon>
        <taxon>OSLEUM clade</taxon>
        <taxon>Lecanoromycetidae</taxon>
        <taxon>Lecanorales</taxon>
        <taxon>Lecanorineae</taxon>
        <taxon>Cladoniaceae</taxon>
        <taxon>Cladonia</taxon>
    </lineage>
</organism>
<name>A0AA39UCG3_9LECA</name>
<feature type="compositionally biased region" description="Polar residues" evidence="1">
    <location>
        <begin position="70"/>
        <end position="86"/>
    </location>
</feature>
<reference evidence="2" key="1">
    <citation type="submission" date="2023-03" db="EMBL/GenBank/DDBJ databases">
        <title>Complete genome of Cladonia borealis.</title>
        <authorList>
            <person name="Park H."/>
        </authorList>
    </citation>
    <scope>NUCLEOTIDE SEQUENCE</scope>
    <source>
        <strain evidence="2">ANT050790</strain>
    </source>
</reference>
<gene>
    <name evidence="2" type="ORF">JMJ35_003053</name>
</gene>
<accession>A0AA39UCG3</accession>
<keyword evidence="3" id="KW-1185">Reference proteome</keyword>
<evidence type="ECO:0000313" key="3">
    <source>
        <dbReference type="Proteomes" id="UP001166286"/>
    </source>
</evidence>
<dbReference type="AlphaFoldDB" id="A0AA39UCG3"/>